<dbReference type="VEuPathDB" id="FungiDB:HZS61_007873"/>
<feature type="repeat" description="ANK" evidence="3">
    <location>
        <begin position="187"/>
        <end position="219"/>
    </location>
</feature>
<dbReference type="VEuPathDB" id="FungiDB:FOXG_12100"/>
<feature type="repeat" description="ANK" evidence="3">
    <location>
        <begin position="220"/>
        <end position="248"/>
    </location>
</feature>
<dbReference type="PANTHER" id="PTHR24171">
    <property type="entry name" value="ANKYRIN REPEAT DOMAIN-CONTAINING PROTEIN 39-RELATED"/>
    <property type="match status" value="1"/>
</dbReference>
<evidence type="ECO:0000259" key="5">
    <source>
        <dbReference type="Pfam" id="PF24120"/>
    </source>
</evidence>
<evidence type="ECO:0000256" key="2">
    <source>
        <dbReference type="ARBA" id="ARBA00023043"/>
    </source>
</evidence>
<dbReference type="Pfam" id="PF12796">
    <property type="entry name" value="Ank_2"/>
    <property type="match status" value="1"/>
</dbReference>
<dbReference type="SMART" id="SM00248">
    <property type="entry name" value="ANK"/>
    <property type="match status" value="2"/>
</dbReference>
<proteinExistence type="predicted"/>
<evidence type="ECO:0000256" key="4">
    <source>
        <dbReference type="SAM" id="MobiDB-lite"/>
    </source>
</evidence>
<dbReference type="Proteomes" id="UP000285084">
    <property type="component" value="Unassembled WGS sequence"/>
</dbReference>
<dbReference type="InterPro" id="IPR002110">
    <property type="entry name" value="Ankyrin_rpt"/>
</dbReference>
<evidence type="ECO:0000256" key="1">
    <source>
        <dbReference type="ARBA" id="ARBA00022737"/>
    </source>
</evidence>
<evidence type="ECO:0000313" key="7">
    <source>
        <dbReference type="Proteomes" id="UP000285084"/>
    </source>
</evidence>
<dbReference type="PROSITE" id="PS50297">
    <property type="entry name" value="ANK_REP_REGION"/>
    <property type="match status" value="2"/>
</dbReference>
<feature type="region of interest" description="Disordered" evidence="4">
    <location>
        <begin position="157"/>
        <end position="185"/>
    </location>
</feature>
<evidence type="ECO:0000313" key="6">
    <source>
        <dbReference type="EMBL" id="RKK84252.1"/>
    </source>
</evidence>
<organism evidence="6 7">
    <name type="scientific">Fusarium oxysporum</name>
    <name type="common">Fusarium vascular wilt</name>
    <dbReference type="NCBI Taxonomy" id="5507"/>
    <lineage>
        <taxon>Eukaryota</taxon>
        <taxon>Fungi</taxon>
        <taxon>Dikarya</taxon>
        <taxon>Ascomycota</taxon>
        <taxon>Pezizomycotina</taxon>
        <taxon>Sordariomycetes</taxon>
        <taxon>Hypocreomycetidae</taxon>
        <taxon>Hypocreales</taxon>
        <taxon>Nectriaceae</taxon>
        <taxon>Fusarium</taxon>
        <taxon>Fusarium oxysporum species complex</taxon>
    </lineage>
</organism>
<dbReference type="VEuPathDB" id="FungiDB:FOMG_18036"/>
<dbReference type="PROSITE" id="PS50088">
    <property type="entry name" value="ANK_REPEAT"/>
    <property type="match status" value="2"/>
</dbReference>
<dbReference type="EMBL" id="MRCX01000010">
    <property type="protein sequence ID" value="RKK84252.1"/>
    <property type="molecule type" value="Genomic_DNA"/>
</dbReference>
<dbReference type="Pfam" id="PF24120">
    <property type="entry name" value="SsdA_C"/>
    <property type="match status" value="1"/>
</dbReference>
<dbReference type="AlphaFoldDB" id="A0A420NVF8"/>
<feature type="domain" description="Single-strand DNA deaminase toxin A-like C-terminal" evidence="5">
    <location>
        <begin position="352"/>
        <end position="410"/>
    </location>
</feature>
<dbReference type="InterPro" id="IPR036770">
    <property type="entry name" value="Ankyrin_rpt-contain_sf"/>
</dbReference>
<sequence>MNEMSTAPPPAIAPVQWWNQKLVHILCPYCDKIHQHGFTGYDVDQQPRVAHCSYRLSGDRTYRFNFPSNGFEIDRNNLYFVSGGVSLPEQTPHDQLESLRSRFREAVDDKPLWGDVGGAQHEAMDRIVSNMVRGILEPLLEYLKDKRGTQIHSTFLNGVESWEPPPDTHFHEDDEWEDEETQSRPTSGKTVLQLAACESHPEVVRLLLEEGADANSADLDGRTPLMEAALWGRLENVELLLEHGADADLLCIDNDTLRRAVDFARPTRENYQTRSSNRLYKENVHQLDIHRREIVRLLEGQAAQPAMQLDGFLFSCRSNDGRSLSLTTHYSLPTEWKTVARLIRGGNFPEISAMSGWGHDEDDLVHVAGREWTNWVLGFCKMIGFTPERHNYDNGTPGRYYACHAEKQLITYFVYKHCFMDQELAVPPKPEDELTLLINMMSQTGFSDEAWQRCLTDRVEKERNHMYRSRLVALNNVFPAHRLKKADVLVSRPVCDDCRAFLRHVNGHLGLELRLHNSTVDTIS</sequence>
<keyword evidence="2 3" id="KW-0040">ANK repeat</keyword>
<dbReference type="SUPFAM" id="SSF48403">
    <property type="entry name" value="Ankyrin repeat"/>
    <property type="match status" value="1"/>
</dbReference>
<gene>
    <name evidence="6" type="ORF">BFJ69_g2036</name>
</gene>
<dbReference type="VEuPathDB" id="FungiDB:FOZG_13398"/>
<evidence type="ECO:0000256" key="3">
    <source>
        <dbReference type="PROSITE-ProRule" id="PRU00023"/>
    </source>
</evidence>
<keyword evidence="1" id="KW-0677">Repeat</keyword>
<dbReference type="Gene3D" id="1.25.40.20">
    <property type="entry name" value="Ankyrin repeat-containing domain"/>
    <property type="match status" value="1"/>
</dbReference>
<accession>A0A420NVF8</accession>
<comment type="caution">
    <text evidence="6">The sequence shown here is derived from an EMBL/GenBank/DDBJ whole genome shotgun (WGS) entry which is preliminary data.</text>
</comment>
<protein>
    <recommendedName>
        <fullName evidence="5">Single-strand DNA deaminase toxin A-like C-terminal domain-containing protein</fullName>
    </recommendedName>
</protein>
<dbReference type="InterPro" id="IPR057517">
    <property type="entry name" value="SsdA-like_C"/>
</dbReference>
<reference evidence="6 7" key="1">
    <citation type="journal article" date="2018" name="Sci. Rep.">
        <title>Characterisation of pathogen-specific regions and novel effector candidates in Fusarium oxysporum f. sp. cepae.</title>
        <authorList>
            <person name="Armitage A.D."/>
            <person name="Taylor A."/>
            <person name="Sobczyk M.K."/>
            <person name="Baxter L."/>
            <person name="Greenfield B.P."/>
            <person name="Bates H.J."/>
            <person name="Wilson F."/>
            <person name="Jackson A.C."/>
            <person name="Ott S."/>
            <person name="Harrison R.J."/>
            <person name="Clarkson J.P."/>
        </authorList>
    </citation>
    <scope>NUCLEOTIDE SEQUENCE [LARGE SCALE GENOMIC DNA]</scope>
    <source>
        <strain evidence="6 7">Fo_A13</strain>
    </source>
</reference>
<name>A0A420NVF8_FUSOX</name>